<comment type="caution">
    <text evidence="2">The sequence shown here is derived from an EMBL/GenBank/DDBJ whole genome shotgun (WGS) entry which is preliminary data.</text>
</comment>
<accession>X0TCU3</accession>
<proteinExistence type="predicted"/>
<feature type="compositionally biased region" description="Polar residues" evidence="1">
    <location>
        <begin position="1"/>
        <end position="16"/>
    </location>
</feature>
<sequence length="38" mass="4438">MARKYNNSKAHQNVENPNIEIRSTKQSQNSNVQMTKTF</sequence>
<dbReference type="EMBL" id="BARS01009383">
    <property type="protein sequence ID" value="GAF73885.1"/>
    <property type="molecule type" value="Genomic_DNA"/>
</dbReference>
<protein>
    <submittedName>
        <fullName evidence="2">Uncharacterized protein</fullName>
    </submittedName>
</protein>
<feature type="compositionally biased region" description="Polar residues" evidence="1">
    <location>
        <begin position="24"/>
        <end position="38"/>
    </location>
</feature>
<reference evidence="2" key="1">
    <citation type="journal article" date="2014" name="Front. Microbiol.">
        <title>High frequency of phylogenetically diverse reductive dehalogenase-homologous genes in deep subseafloor sedimentary metagenomes.</title>
        <authorList>
            <person name="Kawai M."/>
            <person name="Futagami T."/>
            <person name="Toyoda A."/>
            <person name="Takaki Y."/>
            <person name="Nishi S."/>
            <person name="Hori S."/>
            <person name="Arai W."/>
            <person name="Tsubouchi T."/>
            <person name="Morono Y."/>
            <person name="Uchiyama I."/>
            <person name="Ito T."/>
            <person name="Fujiyama A."/>
            <person name="Inagaki F."/>
            <person name="Takami H."/>
        </authorList>
    </citation>
    <scope>NUCLEOTIDE SEQUENCE</scope>
    <source>
        <strain evidence="2">Expedition CK06-06</strain>
    </source>
</reference>
<name>X0TCU3_9ZZZZ</name>
<evidence type="ECO:0000313" key="2">
    <source>
        <dbReference type="EMBL" id="GAF73885.1"/>
    </source>
</evidence>
<dbReference type="AlphaFoldDB" id="X0TCU3"/>
<evidence type="ECO:0000256" key="1">
    <source>
        <dbReference type="SAM" id="MobiDB-lite"/>
    </source>
</evidence>
<feature type="region of interest" description="Disordered" evidence="1">
    <location>
        <begin position="1"/>
        <end position="38"/>
    </location>
</feature>
<gene>
    <name evidence="2" type="ORF">S01H1_17656</name>
</gene>
<feature type="non-terminal residue" evidence="2">
    <location>
        <position position="38"/>
    </location>
</feature>
<organism evidence="2">
    <name type="scientific">marine sediment metagenome</name>
    <dbReference type="NCBI Taxonomy" id="412755"/>
    <lineage>
        <taxon>unclassified sequences</taxon>
        <taxon>metagenomes</taxon>
        <taxon>ecological metagenomes</taxon>
    </lineage>
</organism>